<comment type="caution">
    <text evidence="3">The sequence shown here is derived from an EMBL/GenBank/DDBJ whole genome shotgun (WGS) entry which is preliminary data.</text>
</comment>
<dbReference type="InterPro" id="IPR052827">
    <property type="entry name" value="CHS_Export/Cell_Fusion_Reg"/>
</dbReference>
<feature type="domain" description="BRCT" evidence="1">
    <location>
        <begin position="163"/>
        <end position="253"/>
    </location>
</feature>
<dbReference type="SMART" id="SM00292">
    <property type="entry name" value="BRCT"/>
    <property type="match status" value="1"/>
</dbReference>
<dbReference type="Gene3D" id="6.20.120.50">
    <property type="match status" value="1"/>
</dbReference>
<dbReference type="CDD" id="cd00063">
    <property type="entry name" value="FN3"/>
    <property type="match status" value="1"/>
</dbReference>
<dbReference type="GO" id="GO:0005802">
    <property type="term" value="C:trans-Golgi network"/>
    <property type="evidence" value="ECO:0007669"/>
    <property type="project" value="TreeGrafter"/>
</dbReference>
<evidence type="ECO:0008006" key="5">
    <source>
        <dbReference type="Google" id="ProtNLM"/>
    </source>
</evidence>
<dbReference type="CDD" id="cd13945">
    <property type="entry name" value="Chs5_N"/>
    <property type="match status" value="1"/>
</dbReference>
<dbReference type="SUPFAM" id="SSF52113">
    <property type="entry name" value="BRCT domain"/>
    <property type="match status" value="1"/>
</dbReference>
<organism evidence="3 4">
    <name type="scientific">Circinella minor</name>
    <dbReference type="NCBI Taxonomy" id="1195481"/>
    <lineage>
        <taxon>Eukaryota</taxon>
        <taxon>Fungi</taxon>
        <taxon>Fungi incertae sedis</taxon>
        <taxon>Mucoromycota</taxon>
        <taxon>Mucoromycotina</taxon>
        <taxon>Mucoromycetes</taxon>
        <taxon>Mucorales</taxon>
        <taxon>Lichtheimiaceae</taxon>
        <taxon>Circinella</taxon>
    </lineage>
</organism>
<dbReference type="GO" id="GO:0000747">
    <property type="term" value="P:conjugation with cellular fusion"/>
    <property type="evidence" value="ECO:0007669"/>
    <property type="project" value="TreeGrafter"/>
</dbReference>
<dbReference type="InterPro" id="IPR031673">
    <property type="entry name" value="Chs5_N"/>
</dbReference>
<dbReference type="SMART" id="SM00060">
    <property type="entry name" value="FN3"/>
    <property type="match status" value="1"/>
</dbReference>
<keyword evidence="4" id="KW-1185">Reference proteome</keyword>
<gene>
    <name evidence="3" type="ORF">INT45_007593</name>
</gene>
<evidence type="ECO:0000259" key="1">
    <source>
        <dbReference type="PROSITE" id="PS50172"/>
    </source>
</evidence>
<dbReference type="InterPro" id="IPR036116">
    <property type="entry name" value="FN3_sf"/>
</dbReference>
<proteinExistence type="predicted"/>
<dbReference type="OrthoDB" id="245697at2759"/>
<dbReference type="GO" id="GO:0034044">
    <property type="term" value="C:exomer complex"/>
    <property type="evidence" value="ECO:0007669"/>
    <property type="project" value="TreeGrafter"/>
</dbReference>
<evidence type="ECO:0000313" key="3">
    <source>
        <dbReference type="EMBL" id="KAG2218826.1"/>
    </source>
</evidence>
<dbReference type="Pfam" id="PF12738">
    <property type="entry name" value="PTCB-BRCT"/>
    <property type="match status" value="1"/>
</dbReference>
<dbReference type="Pfam" id="PF16892">
    <property type="entry name" value="CHS5_N"/>
    <property type="match status" value="1"/>
</dbReference>
<dbReference type="AlphaFoldDB" id="A0A8H7VD97"/>
<dbReference type="PROSITE" id="PS50853">
    <property type="entry name" value="FN3"/>
    <property type="match status" value="1"/>
</dbReference>
<dbReference type="Gene3D" id="3.40.50.10190">
    <property type="entry name" value="BRCT domain"/>
    <property type="match status" value="1"/>
</dbReference>
<protein>
    <recommendedName>
        <fullName evidence="5">Chitin biosynthesis protein</fullName>
    </recommendedName>
</protein>
<feature type="domain" description="Fibronectin type-III" evidence="2">
    <location>
        <begin position="76"/>
        <end position="168"/>
    </location>
</feature>
<dbReference type="InterPro" id="IPR001357">
    <property type="entry name" value="BRCT_dom"/>
</dbReference>
<dbReference type="PROSITE" id="PS50172">
    <property type="entry name" value="BRCT"/>
    <property type="match status" value="1"/>
</dbReference>
<dbReference type="GO" id="GO:0006893">
    <property type="term" value="P:Golgi to plasma membrane transport"/>
    <property type="evidence" value="ECO:0007669"/>
    <property type="project" value="TreeGrafter"/>
</dbReference>
<sequence>MTSVQFTVGRLDAGMAILLTEDHHLIEFPSLLLPNGVSSGSIVNITVSRNTDEEDKKMREFWELQEKILSAFGQVEPENPVLRVRNITQTSLTLEWDALKLHTSKLRSLDIYKNDTKLAQHVPNNTNYIKLSGLEVDHEYEFHIVIKTTAGRYESNRVHVRTHKMENLTGISVAFGKFEQEEAVITELKELLDKMGAHWSEQVTTDTTHLIAQQPGGDNYDKAMMSSIPVVKPDWLIQCDKNSKIQPALPYYIVNVPIGNE</sequence>
<dbReference type="Pfam" id="PF16893">
    <property type="entry name" value="fn3_2"/>
    <property type="match status" value="1"/>
</dbReference>
<evidence type="ECO:0000259" key="2">
    <source>
        <dbReference type="PROSITE" id="PS50853"/>
    </source>
</evidence>
<dbReference type="InterPro" id="IPR003961">
    <property type="entry name" value="FN3_dom"/>
</dbReference>
<dbReference type="EMBL" id="JAEPRB010000208">
    <property type="protein sequence ID" value="KAG2218826.1"/>
    <property type="molecule type" value="Genomic_DNA"/>
</dbReference>
<dbReference type="InterPro" id="IPR013783">
    <property type="entry name" value="Ig-like_fold"/>
</dbReference>
<evidence type="ECO:0000313" key="4">
    <source>
        <dbReference type="Proteomes" id="UP000646827"/>
    </source>
</evidence>
<dbReference type="PANTHER" id="PTHR47351">
    <property type="entry name" value="CHITIN BIOSYNTHESIS PROTEIN CHS5"/>
    <property type="match status" value="1"/>
</dbReference>
<dbReference type="Proteomes" id="UP000646827">
    <property type="component" value="Unassembled WGS sequence"/>
</dbReference>
<dbReference type="InterPro" id="IPR031669">
    <property type="entry name" value="Fn3_2"/>
</dbReference>
<name>A0A8H7VD97_9FUNG</name>
<dbReference type="GO" id="GO:0046983">
    <property type="term" value="F:protein dimerization activity"/>
    <property type="evidence" value="ECO:0007669"/>
    <property type="project" value="InterPro"/>
</dbReference>
<dbReference type="PANTHER" id="PTHR47351:SF1">
    <property type="entry name" value="CHITIN BIOSYNTHESIS PROTEIN CHS5"/>
    <property type="match status" value="1"/>
</dbReference>
<accession>A0A8H7VD97</accession>
<dbReference type="InterPro" id="IPR036420">
    <property type="entry name" value="BRCT_dom_sf"/>
</dbReference>
<reference evidence="3 4" key="1">
    <citation type="submission" date="2020-12" db="EMBL/GenBank/DDBJ databases">
        <title>Metabolic potential, ecology and presence of endohyphal bacteria is reflected in genomic diversity of Mucoromycotina.</title>
        <authorList>
            <person name="Muszewska A."/>
            <person name="Okrasinska A."/>
            <person name="Steczkiewicz K."/>
            <person name="Drgas O."/>
            <person name="Orlowska M."/>
            <person name="Perlinska-Lenart U."/>
            <person name="Aleksandrzak-Piekarczyk T."/>
            <person name="Szatraj K."/>
            <person name="Zielenkiewicz U."/>
            <person name="Pilsyk S."/>
            <person name="Malc E."/>
            <person name="Mieczkowski P."/>
            <person name="Kruszewska J.S."/>
            <person name="Biernat P."/>
            <person name="Pawlowska J."/>
        </authorList>
    </citation>
    <scope>NUCLEOTIDE SEQUENCE [LARGE SCALE GENOMIC DNA]</scope>
    <source>
        <strain evidence="3 4">CBS 142.35</strain>
    </source>
</reference>
<dbReference type="SUPFAM" id="SSF49265">
    <property type="entry name" value="Fibronectin type III"/>
    <property type="match status" value="1"/>
</dbReference>
<dbReference type="Gene3D" id="2.60.40.10">
    <property type="entry name" value="Immunoglobulins"/>
    <property type="match status" value="1"/>
</dbReference>